<evidence type="ECO:0000256" key="10">
    <source>
        <dbReference type="ARBA" id="ARBA00022989"/>
    </source>
</evidence>
<comment type="similarity">
    <text evidence="3 12">Belongs to the CcmD/CycX/HelD family.</text>
</comment>
<dbReference type="NCBIfam" id="TIGR03141">
    <property type="entry name" value="cytochro_ccmD"/>
    <property type="match status" value="1"/>
</dbReference>
<comment type="function">
    <text evidence="1 12">Required for the export of heme to the periplasm for the biogenesis of c-type cytochromes.</text>
</comment>
<dbReference type="PANTHER" id="PTHR37531:SF1">
    <property type="entry name" value="HEME EXPORTER PROTEIN D"/>
    <property type="match status" value="1"/>
</dbReference>
<evidence type="ECO:0000256" key="5">
    <source>
        <dbReference type="ARBA" id="ARBA00022448"/>
    </source>
</evidence>
<keyword evidence="8 12" id="KW-0812">Transmembrane</keyword>
<dbReference type="InterPro" id="IPR052075">
    <property type="entry name" value="Heme_exporter_D"/>
</dbReference>
<protein>
    <recommendedName>
        <fullName evidence="4 12">Heme exporter protein D</fullName>
    </recommendedName>
</protein>
<keyword evidence="9 12" id="KW-0201">Cytochrome c-type biogenesis</keyword>
<dbReference type="EMBL" id="CAKLDI010000001">
    <property type="protein sequence ID" value="CAH0534079.1"/>
    <property type="molecule type" value="Genomic_DNA"/>
</dbReference>
<keyword evidence="6 12" id="KW-1003">Cell membrane</keyword>
<evidence type="ECO:0000256" key="2">
    <source>
        <dbReference type="ARBA" id="ARBA00004377"/>
    </source>
</evidence>
<dbReference type="PANTHER" id="PTHR37531">
    <property type="entry name" value="HEME EXPORTER PROTEIN D"/>
    <property type="match status" value="1"/>
</dbReference>
<dbReference type="Proteomes" id="UP000838672">
    <property type="component" value="Unassembled WGS sequence"/>
</dbReference>
<evidence type="ECO:0000313" key="14">
    <source>
        <dbReference type="Proteomes" id="UP000838672"/>
    </source>
</evidence>
<sequence>MQFLIERLDFGAYAGFIWGVYGISFVMLLWLVMSSYRHHRQICQMILTKQRREQRIQAAKDASKESSL</sequence>
<keyword evidence="14" id="KW-1185">Reference proteome</keyword>
<evidence type="ECO:0000256" key="6">
    <source>
        <dbReference type="ARBA" id="ARBA00022475"/>
    </source>
</evidence>
<keyword evidence="5 12" id="KW-0813">Transport</keyword>
<evidence type="ECO:0000313" key="13">
    <source>
        <dbReference type="EMBL" id="CAH0534079.1"/>
    </source>
</evidence>
<name>A0ABM8ZUT1_9VIBR</name>
<evidence type="ECO:0000256" key="3">
    <source>
        <dbReference type="ARBA" id="ARBA00008741"/>
    </source>
</evidence>
<evidence type="ECO:0000256" key="1">
    <source>
        <dbReference type="ARBA" id="ARBA00002442"/>
    </source>
</evidence>
<dbReference type="Pfam" id="PF04995">
    <property type="entry name" value="CcmD"/>
    <property type="match status" value="1"/>
</dbReference>
<keyword evidence="11 12" id="KW-0472">Membrane</keyword>
<evidence type="ECO:0000256" key="8">
    <source>
        <dbReference type="ARBA" id="ARBA00022692"/>
    </source>
</evidence>
<evidence type="ECO:0000256" key="7">
    <source>
        <dbReference type="ARBA" id="ARBA00022519"/>
    </source>
</evidence>
<dbReference type="InterPro" id="IPR007078">
    <property type="entry name" value="Haem_export_protD_CcmD"/>
</dbReference>
<evidence type="ECO:0000256" key="11">
    <source>
        <dbReference type="ARBA" id="ARBA00023136"/>
    </source>
</evidence>
<accession>A0ABM8ZUT1</accession>
<organism evidence="13 14">
    <name type="scientific">Vibrio stylophorae</name>
    <dbReference type="NCBI Taxonomy" id="659351"/>
    <lineage>
        <taxon>Bacteria</taxon>
        <taxon>Pseudomonadati</taxon>
        <taxon>Pseudomonadota</taxon>
        <taxon>Gammaproteobacteria</taxon>
        <taxon>Vibrionales</taxon>
        <taxon>Vibrionaceae</taxon>
        <taxon>Vibrio</taxon>
    </lineage>
</organism>
<comment type="subcellular location">
    <subcellularLocation>
        <location evidence="2 12">Cell inner membrane</location>
        <topology evidence="2 12">Single-pass membrane protein</topology>
    </subcellularLocation>
</comment>
<comment type="caution">
    <text evidence="13">The sequence shown here is derived from an EMBL/GenBank/DDBJ whole genome shotgun (WGS) entry which is preliminary data.</text>
</comment>
<dbReference type="RefSeq" id="WP_237466483.1">
    <property type="nucleotide sequence ID" value="NZ_CAKLDI010000001.1"/>
</dbReference>
<keyword evidence="10 12" id="KW-1133">Transmembrane helix</keyword>
<gene>
    <name evidence="13" type="ORF">VST7929_01980</name>
</gene>
<feature type="transmembrane region" description="Helical" evidence="12">
    <location>
        <begin position="12"/>
        <end position="32"/>
    </location>
</feature>
<keyword evidence="7 12" id="KW-0997">Cell inner membrane</keyword>
<evidence type="ECO:0000256" key="9">
    <source>
        <dbReference type="ARBA" id="ARBA00022748"/>
    </source>
</evidence>
<evidence type="ECO:0000256" key="12">
    <source>
        <dbReference type="RuleBase" id="RU363101"/>
    </source>
</evidence>
<evidence type="ECO:0000256" key="4">
    <source>
        <dbReference type="ARBA" id="ARBA00016461"/>
    </source>
</evidence>
<proteinExistence type="inferred from homology"/>
<reference evidence="13" key="1">
    <citation type="submission" date="2021-11" db="EMBL/GenBank/DDBJ databases">
        <authorList>
            <person name="Rodrigo-Torres L."/>
            <person name="Arahal R. D."/>
            <person name="Lucena T."/>
        </authorList>
    </citation>
    <scope>NUCLEOTIDE SEQUENCE</scope>
    <source>
        <strain evidence="13">CECT 7929</strain>
    </source>
</reference>